<feature type="domain" description="Peptidase metallopeptidase" evidence="7">
    <location>
        <begin position="98"/>
        <end position="294"/>
    </location>
</feature>
<dbReference type="GO" id="GO:0008270">
    <property type="term" value="F:zinc ion binding"/>
    <property type="evidence" value="ECO:0007669"/>
    <property type="project" value="InterPro"/>
</dbReference>
<dbReference type="InterPro" id="IPR006026">
    <property type="entry name" value="Peptidase_Metallo"/>
</dbReference>
<dbReference type="GO" id="GO:0031012">
    <property type="term" value="C:extracellular matrix"/>
    <property type="evidence" value="ECO:0007669"/>
    <property type="project" value="InterPro"/>
</dbReference>
<organism evidence="8 9">
    <name type="scientific">Sorangium cellulosum</name>
    <name type="common">Polyangium cellulosum</name>
    <dbReference type="NCBI Taxonomy" id="56"/>
    <lineage>
        <taxon>Bacteria</taxon>
        <taxon>Pseudomonadati</taxon>
        <taxon>Myxococcota</taxon>
        <taxon>Polyangia</taxon>
        <taxon>Polyangiales</taxon>
        <taxon>Polyangiaceae</taxon>
        <taxon>Sorangium</taxon>
    </lineage>
</organism>
<dbReference type="SMART" id="SM00235">
    <property type="entry name" value="ZnMc"/>
    <property type="match status" value="1"/>
</dbReference>
<dbReference type="Pfam" id="PF00413">
    <property type="entry name" value="Peptidase_M10"/>
    <property type="match status" value="1"/>
</dbReference>
<feature type="chain" id="PRO_5007567425" description="Peptidase metallopeptidase domain-containing protein" evidence="6">
    <location>
        <begin position="32"/>
        <end position="361"/>
    </location>
</feature>
<dbReference type="GO" id="GO:0004222">
    <property type="term" value="F:metalloendopeptidase activity"/>
    <property type="evidence" value="ECO:0007669"/>
    <property type="project" value="InterPro"/>
</dbReference>
<comment type="caution">
    <text evidence="8">The sequence shown here is derived from an EMBL/GenBank/DDBJ whole genome shotgun (WGS) entry which is preliminary data.</text>
</comment>
<keyword evidence="5" id="KW-0482">Metalloprotease</keyword>
<keyword evidence="2" id="KW-0479">Metal-binding</keyword>
<accession>A0A150QXA0</accession>
<evidence type="ECO:0000256" key="1">
    <source>
        <dbReference type="ARBA" id="ARBA00022670"/>
    </source>
</evidence>
<evidence type="ECO:0000313" key="8">
    <source>
        <dbReference type="EMBL" id="KYF72639.1"/>
    </source>
</evidence>
<proteinExistence type="predicted"/>
<dbReference type="InterPro" id="IPR024079">
    <property type="entry name" value="MetalloPept_cat_dom_sf"/>
</dbReference>
<sequence length="361" mass="38570">MFRMSSPALDRFTVAALAAAGIAAWPSSARAYCVTETCVSSECTDEEIGQKKPGCVTSYYRCDPIETCPSTCQWGQACSTPPNDKPCTSPPEAKWTCSTIRWNRTCMGYAIDDDGSKYFDLETIRRTVDEAFATWANAECPGGGKPGFAVQYMGEVSCGDVEYNVRAGNANVFTFRDARWSRNPEQIALTTQIFSTVDGEVYNADVEMNTACYQLNPDIALDRESRGDDDGCGFSRGSRHDFLAVVTHEMGHFLGLSHTKHAGATMVTSFGGDEPAFRSIEQDDINGICALFPPAEIDPMACNPIPRHGFSPECGAEQVTGCSLAAMPRGGGGCAGGLGGLSAAAIAMAARRRRGGRASAT</sequence>
<name>A0A150QXA0_SORCE</name>
<keyword evidence="1" id="KW-0645">Protease</keyword>
<dbReference type="PANTHER" id="PTHR10201">
    <property type="entry name" value="MATRIX METALLOPROTEINASE"/>
    <property type="match status" value="1"/>
</dbReference>
<reference evidence="8 9" key="1">
    <citation type="submission" date="2014-02" db="EMBL/GenBank/DDBJ databases">
        <title>The small core and large imbalanced accessory genome model reveals a collaborative survival strategy of Sorangium cellulosum strains in nature.</title>
        <authorList>
            <person name="Han K."/>
            <person name="Peng R."/>
            <person name="Blom J."/>
            <person name="Li Y.-Z."/>
        </authorList>
    </citation>
    <scope>NUCLEOTIDE SEQUENCE [LARGE SCALE GENOMIC DNA]</scope>
    <source>
        <strain evidence="8 9">So0008-312</strain>
    </source>
</reference>
<evidence type="ECO:0000256" key="3">
    <source>
        <dbReference type="ARBA" id="ARBA00022801"/>
    </source>
</evidence>
<dbReference type="AlphaFoldDB" id="A0A150QXA0"/>
<feature type="signal peptide" evidence="6">
    <location>
        <begin position="1"/>
        <end position="31"/>
    </location>
</feature>
<keyword evidence="6" id="KW-0732">Signal</keyword>
<keyword evidence="3" id="KW-0378">Hydrolase</keyword>
<dbReference type="SUPFAM" id="SSF55486">
    <property type="entry name" value="Metalloproteases ('zincins'), catalytic domain"/>
    <property type="match status" value="1"/>
</dbReference>
<dbReference type="Gene3D" id="3.40.390.10">
    <property type="entry name" value="Collagenase (Catalytic Domain)"/>
    <property type="match status" value="1"/>
</dbReference>
<dbReference type="EMBL" id="JEMA01000251">
    <property type="protein sequence ID" value="KYF72639.1"/>
    <property type="molecule type" value="Genomic_DNA"/>
</dbReference>
<dbReference type="GO" id="GO:0030574">
    <property type="term" value="P:collagen catabolic process"/>
    <property type="evidence" value="ECO:0007669"/>
    <property type="project" value="TreeGrafter"/>
</dbReference>
<evidence type="ECO:0000313" key="9">
    <source>
        <dbReference type="Proteomes" id="UP000075260"/>
    </source>
</evidence>
<dbReference type="PANTHER" id="PTHR10201:SF323">
    <property type="entry name" value="MATRIX METALLOPROTEINASE-21"/>
    <property type="match status" value="1"/>
</dbReference>
<evidence type="ECO:0000256" key="4">
    <source>
        <dbReference type="ARBA" id="ARBA00022833"/>
    </source>
</evidence>
<dbReference type="PRINTS" id="PR00138">
    <property type="entry name" value="MATRIXIN"/>
</dbReference>
<evidence type="ECO:0000259" key="7">
    <source>
        <dbReference type="SMART" id="SM00235"/>
    </source>
</evidence>
<dbReference type="Proteomes" id="UP000075260">
    <property type="component" value="Unassembled WGS sequence"/>
</dbReference>
<evidence type="ECO:0000256" key="2">
    <source>
        <dbReference type="ARBA" id="ARBA00022723"/>
    </source>
</evidence>
<dbReference type="GO" id="GO:0006508">
    <property type="term" value="P:proteolysis"/>
    <property type="evidence" value="ECO:0007669"/>
    <property type="project" value="UniProtKB-KW"/>
</dbReference>
<dbReference type="GO" id="GO:0030198">
    <property type="term" value="P:extracellular matrix organization"/>
    <property type="evidence" value="ECO:0007669"/>
    <property type="project" value="TreeGrafter"/>
</dbReference>
<keyword evidence="4" id="KW-0862">Zinc</keyword>
<evidence type="ECO:0000256" key="5">
    <source>
        <dbReference type="ARBA" id="ARBA00023049"/>
    </source>
</evidence>
<dbReference type="InterPro" id="IPR021190">
    <property type="entry name" value="Pept_M10A"/>
</dbReference>
<dbReference type="InterPro" id="IPR001818">
    <property type="entry name" value="Pept_M10_metallopeptidase"/>
</dbReference>
<evidence type="ECO:0000256" key="6">
    <source>
        <dbReference type="SAM" id="SignalP"/>
    </source>
</evidence>
<protein>
    <recommendedName>
        <fullName evidence="7">Peptidase metallopeptidase domain-containing protein</fullName>
    </recommendedName>
</protein>
<gene>
    <name evidence="8" type="ORF">BE15_06520</name>
</gene>